<dbReference type="STRING" id="115862.BBG46_08675"/>
<dbReference type="EC" id="2.1.1.-" evidence="4"/>
<feature type="domain" description="tRNA/rRNA methyltransferase SpoU type" evidence="3">
    <location>
        <begin position="1"/>
        <end position="35"/>
    </location>
</feature>
<dbReference type="GO" id="GO:0003723">
    <property type="term" value="F:RNA binding"/>
    <property type="evidence" value="ECO:0007669"/>
    <property type="project" value="InterPro"/>
</dbReference>
<dbReference type="InterPro" id="IPR029026">
    <property type="entry name" value="tRNA_m1G_MTases_N"/>
</dbReference>
<evidence type="ECO:0000313" key="4">
    <source>
        <dbReference type="EMBL" id="COX53273.1"/>
    </source>
</evidence>
<proteinExistence type="predicted"/>
<evidence type="ECO:0000256" key="1">
    <source>
        <dbReference type="ARBA" id="ARBA00022603"/>
    </source>
</evidence>
<dbReference type="SUPFAM" id="SSF75217">
    <property type="entry name" value="alpha/beta knot"/>
    <property type="match status" value="1"/>
</dbReference>
<dbReference type="Pfam" id="PF00588">
    <property type="entry name" value="SpoU_methylase"/>
    <property type="match status" value="1"/>
</dbReference>
<gene>
    <name evidence="4" type="primary">tsnR</name>
    <name evidence="4" type="ORF">ERS007703_05321</name>
</gene>
<dbReference type="EMBL" id="CSAE01001346">
    <property type="protein sequence ID" value="COX53273.1"/>
    <property type="molecule type" value="Genomic_DNA"/>
</dbReference>
<dbReference type="GO" id="GO:0032259">
    <property type="term" value="P:methylation"/>
    <property type="evidence" value="ECO:0007669"/>
    <property type="project" value="UniProtKB-KW"/>
</dbReference>
<sequence length="44" mass="4522">MSAEIAALADHRVHIPMSGGAESLNVAAAAAICLYESARALGRR</sequence>
<organism evidence="4 5">
    <name type="scientific">Mycobacterium tuberculosis</name>
    <dbReference type="NCBI Taxonomy" id="1773"/>
    <lineage>
        <taxon>Bacteria</taxon>
        <taxon>Bacillati</taxon>
        <taxon>Actinomycetota</taxon>
        <taxon>Actinomycetes</taxon>
        <taxon>Mycobacteriales</taxon>
        <taxon>Mycobacteriaceae</taxon>
        <taxon>Mycobacterium</taxon>
        <taxon>Mycobacterium tuberculosis complex</taxon>
    </lineage>
</organism>
<reference evidence="5" key="1">
    <citation type="submission" date="2015-03" db="EMBL/GenBank/DDBJ databases">
        <authorList>
            <consortium name="Pathogen Informatics"/>
        </authorList>
    </citation>
    <scope>NUCLEOTIDE SEQUENCE [LARGE SCALE GENOMIC DNA]</scope>
    <source>
        <strain evidence="5">K00500041</strain>
    </source>
</reference>
<dbReference type="GO" id="GO:0006396">
    <property type="term" value="P:RNA processing"/>
    <property type="evidence" value="ECO:0007669"/>
    <property type="project" value="InterPro"/>
</dbReference>
<name>A0A0U0UYK6_MYCTX</name>
<evidence type="ECO:0000259" key="3">
    <source>
        <dbReference type="Pfam" id="PF00588"/>
    </source>
</evidence>
<dbReference type="InterPro" id="IPR029028">
    <property type="entry name" value="Alpha/beta_knot_MTases"/>
</dbReference>
<keyword evidence="1 4" id="KW-0489">Methyltransferase</keyword>
<protein>
    <submittedName>
        <fullName evidence="4">23S rRNA methyltransferase</fullName>
        <ecNumber evidence="4">2.1.1.-</ecNumber>
    </submittedName>
</protein>
<dbReference type="AlphaFoldDB" id="A0A0U0UYK6"/>
<dbReference type="InterPro" id="IPR001537">
    <property type="entry name" value="SpoU_MeTrfase"/>
</dbReference>
<dbReference type="Gene3D" id="3.40.1280.10">
    <property type="match status" value="1"/>
</dbReference>
<evidence type="ECO:0000313" key="5">
    <source>
        <dbReference type="Proteomes" id="UP000038802"/>
    </source>
</evidence>
<evidence type="ECO:0000256" key="2">
    <source>
        <dbReference type="ARBA" id="ARBA00022679"/>
    </source>
</evidence>
<dbReference type="Proteomes" id="UP000038802">
    <property type="component" value="Unassembled WGS sequence"/>
</dbReference>
<accession>A0A0U0UYK6</accession>
<keyword evidence="2 4" id="KW-0808">Transferase</keyword>
<dbReference type="GO" id="GO:0008173">
    <property type="term" value="F:RNA methyltransferase activity"/>
    <property type="evidence" value="ECO:0007669"/>
    <property type="project" value="InterPro"/>
</dbReference>